<protein>
    <submittedName>
        <fullName evidence="2">ATP-binding protein</fullName>
    </submittedName>
</protein>
<dbReference type="EMBL" id="JBHUFV010000061">
    <property type="protein sequence ID" value="MFD1938164.1"/>
    <property type="molecule type" value="Genomic_DNA"/>
</dbReference>
<organism evidence="2 3">
    <name type="scientific">Nonomuraea mangrovi</name>
    <dbReference type="NCBI Taxonomy" id="2316207"/>
    <lineage>
        <taxon>Bacteria</taxon>
        <taxon>Bacillati</taxon>
        <taxon>Actinomycetota</taxon>
        <taxon>Actinomycetes</taxon>
        <taxon>Streptosporangiales</taxon>
        <taxon>Streptosporangiaceae</taxon>
        <taxon>Nonomuraea</taxon>
    </lineage>
</organism>
<dbReference type="PRINTS" id="PR00038">
    <property type="entry name" value="HTHLUXR"/>
</dbReference>
<dbReference type="SMART" id="SM00421">
    <property type="entry name" value="HTH_LUXR"/>
    <property type="match status" value="1"/>
</dbReference>
<dbReference type="Gene3D" id="1.25.40.10">
    <property type="entry name" value="Tetratricopeptide repeat domain"/>
    <property type="match status" value="1"/>
</dbReference>
<dbReference type="Pfam" id="PF00196">
    <property type="entry name" value="GerE"/>
    <property type="match status" value="1"/>
</dbReference>
<evidence type="ECO:0000313" key="3">
    <source>
        <dbReference type="Proteomes" id="UP001597368"/>
    </source>
</evidence>
<dbReference type="InterPro" id="IPR036388">
    <property type="entry name" value="WH-like_DNA-bd_sf"/>
</dbReference>
<sequence>MTLTGVGGVGKTRLALRVALDVARDFRGGVWFVELAAVESSDMLAQVVVEALGIRDHGRGSPVEVLTEYLRDKQALVILDNCEHLVHECAVLAEALLRAAPELRILATSREALGFAGEQTLTVPTLPLPDRDSARVPIESLAKCDAVCLFTERARAVLPSFAVTEDNRDVVVRICRRLDGLPLGIELAAVRLRALSVQQLHERLDDRFRLLTAGSRAVLPRHQTLRALIDWSHALCSEKEQLLWARVSVFAGGLDLEAAEAVCSGDGIAREEIIDLVSALVDKSILIREEHGPQVRYRLLEIIRQYGMERLLATGRSAELQRRHRDYYRALAAQAREDLFGPSQMAWFARLRLEHGNLHTALEHSFADPSDVTGGLDMAADLLYHWIGGYVGEGRRWLDRGLAADTGPSEARARALWSASWLAIIQGDIASATTMLEESRSIGERLGLEPVIAYVTLYSGMIAMCEGDAESAITLYKEALTRHRAIGDPVGTALTLIRLSMAYSFSGDSPLAISLGDDCLALSDAHGEGWHKAYMMMAVGVAVWRQGDLARATELETRSLTFNRELDDPLGVGINLEVLAWIATTEKQYRRAGRLLGILETLWQAIGAPLSGFGHLSHYHDECVRHTRQALGDAAFDTAFKQGTELSYDEALSYALRDDKQLDEQPAEPKAAPLTPRETEIAHLVAQGMTNKEIAATLVISQRTAEGHIEHILSKLGYHSRAQVAVWIGEQARTADDEPPA</sequence>
<dbReference type="PANTHER" id="PTHR47691:SF3">
    <property type="entry name" value="HTH-TYPE TRANSCRIPTIONAL REGULATOR RV0890C-RELATED"/>
    <property type="match status" value="1"/>
</dbReference>
<dbReference type="InterPro" id="IPR011990">
    <property type="entry name" value="TPR-like_helical_dom_sf"/>
</dbReference>
<evidence type="ECO:0000313" key="2">
    <source>
        <dbReference type="EMBL" id="MFD1938164.1"/>
    </source>
</evidence>
<dbReference type="PROSITE" id="PS50043">
    <property type="entry name" value="HTH_LUXR_2"/>
    <property type="match status" value="1"/>
</dbReference>
<feature type="domain" description="HTH luxR-type" evidence="1">
    <location>
        <begin position="667"/>
        <end position="732"/>
    </location>
</feature>
<dbReference type="InterPro" id="IPR000792">
    <property type="entry name" value="Tscrpt_reg_LuxR_C"/>
</dbReference>
<dbReference type="SUPFAM" id="SSF46894">
    <property type="entry name" value="C-terminal effector domain of the bipartite response regulators"/>
    <property type="match status" value="1"/>
</dbReference>
<dbReference type="Pfam" id="PF13424">
    <property type="entry name" value="TPR_12"/>
    <property type="match status" value="1"/>
</dbReference>
<name>A0ABW4TAJ7_9ACTN</name>
<dbReference type="PANTHER" id="PTHR47691">
    <property type="entry name" value="REGULATOR-RELATED"/>
    <property type="match status" value="1"/>
</dbReference>
<reference evidence="3" key="1">
    <citation type="journal article" date="2019" name="Int. J. Syst. Evol. Microbiol.">
        <title>The Global Catalogue of Microorganisms (GCM) 10K type strain sequencing project: providing services to taxonomists for standard genome sequencing and annotation.</title>
        <authorList>
            <consortium name="The Broad Institute Genomics Platform"/>
            <consortium name="The Broad Institute Genome Sequencing Center for Infectious Disease"/>
            <person name="Wu L."/>
            <person name="Ma J."/>
        </authorList>
    </citation>
    <scope>NUCLEOTIDE SEQUENCE [LARGE SCALE GENOMIC DNA]</scope>
    <source>
        <strain evidence="3">ICMP 6774ER</strain>
    </source>
</reference>
<dbReference type="RefSeq" id="WP_379579984.1">
    <property type="nucleotide sequence ID" value="NZ_JBHUFV010000061.1"/>
</dbReference>
<dbReference type="SUPFAM" id="SSF52540">
    <property type="entry name" value="P-loop containing nucleoside triphosphate hydrolases"/>
    <property type="match status" value="1"/>
</dbReference>
<dbReference type="Pfam" id="PF25872">
    <property type="entry name" value="HTH_77"/>
    <property type="match status" value="1"/>
</dbReference>
<proteinExistence type="predicted"/>
<comment type="caution">
    <text evidence="2">The sequence shown here is derived from an EMBL/GenBank/DDBJ whole genome shotgun (WGS) entry which is preliminary data.</text>
</comment>
<dbReference type="InterPro" id="IPR058852">
    <property type="entry name" value="HTH_77"/>
</dbReference>
<dbReference type="Gene3D" id="1.10.10.10">
    <property type="entry name" value="Winged helix-like DNA-binding domain superfamily/Winged helix DNA-binding domain"/>
    <property type="match status" value="1"/>
</dbReference>
<keyword evidence="2" id="KW-0067">ATP-binding</keyword>
<gene>
    <name evidence="2" type="ORF">ACFSKW_42480</name>
</gene>
<keyword evidence="3" id="KW-1185">Reference proteome</keyword>
<dbReference type="InterPro" id="IPR027417">
    <property type="entry name" value="P-loop_NTPase"/>
</dbReference>
<accession>A0ABW4TAJ7</accession>
<keyword evidence="2" id="KW-0547">Nucleotide-binding</keyword>
<dbReference type="CDD" id="cd06170">
    <property type="entry name" value="LuxR_C_like"/>
    <property type="match status" value="1"/>
</dbReference>
<evidence type="ECO:0000259" key="1">
    <source>
        <dbReference type="PROSITE" id="PS50043"/>
    </source>
</evidence>
<dbReference type="InterPro" id="IPR016032">
    <property type="entry name" value="Sig_transdc_resp-reg_C-effctor"/>
</dbReference>
<dbReference type="GO" id="GO:0005524">
    <property type="term" value="F:ATP binding"/>
    <property type="evidence" value="ECO:0007669"/>
    <property type="project" value="UniProtKB-KW"/>
</dbReference>
<dbReference type="Proteomes" id="UP001597368">
    <property type="component" value="Unassembled WGS sequence"/>
</dbReference>
<dbReference type="Gene3D" id="3.40.50.300">
    <property type="entry name" value="P-loop containing nucleotide triphosphate hydrolases"/>
    <property type="match status" value="1"/>
</dbReference>
<dbReference type="SUPFAM" id="SSF48452">
    <property type="entry name" value="TPR-like"/>
    <property type="match status" value="1"/>
</dbReference>